<evidence type="ECO:0008006" key="3">
    <source>
        <dbReference type="Google" id="ProtNLM"/>
    </source>
</evidence>
<evidence type="ECO:0000313" key="2">
    <source>
        <dbReference type="Proteomes" id="UP000315295"/>
    </source>
</evidence>
<dbReference type="EMBL" id="VIEB01001126">
    <property type="protein sequence ID" value="TQD75130.1"/>
    <property type="molecule type" value="Genomic_DNA"/>
</dbReference>
<accession>A0A540KLR7</accession>
<sequence>MGKLVGKELDARTIKWKLGLTWDARVKNLFYLDHFRYKWYAIEFIDEEKLEFELENRPWYVRGQIFHMEKANETSLYRINGLVVRVLLKVDLRPPLKRILVVNDDEECLLLLSYEKLFEVFFYCGMRRIDKHACPADHDNDGCLLVDRILEDEMLVCPADFPVSDETKSELHDGVMLLFPQPNLLDEFALLTGKHRLGVRMSKSIMRRKKTGT</sequence>
<evidence type="ECO:0000313" key="1">
    <source>
        <dbReference type="EMBL" id="TQD75130.1"/>
    </source>
</evidence>
<dbReference type="AlphaFoldDB" id="A0A540KLR7"/>
<comment type="caution">
    <text evidence="1">The sequence shown here is derived from an EMBL/GenBank/DDBJ whole genome shotgun (WGS) entry which is preliminary data.</text>
</comment>
<name>A0A540KLR7_MALBA</name>
<dbReference type="STRING" id="106549.A0A540KLR7"/>
<keyword evidence="2" id="KW-1185">Reference proteome</keyword>
<organism evidence="1 2">
    <name type="scientific">Malus baccata</name>
    <name type="common">Siberian crab apple</name>
    <name type="synonym">Pyrus baccata</name>
    <dbReference type="NCBI Taxonomy" id="106549"/>
    <lineage>
        <taxon>Eukaryota</taxon>
        <taxon>Viridiplantae</taxon>
        <taxon>Streptophyta</taxon>
        <taxon>Embryophyta</taxon>
        <taxon>Tracheophyta</taxon>
        <taxon>Spermatophyta</taxon>
        <taxon>Magnoliopsida</taxon>
        <taxon>eudicotyledons</taxon>
        <taxon>Gunneridae</taxon>
        <taxon>Pentapetalae</taxon>
        <taxon>rosids</taxon>
        <taxon>fabids</taxon>
        <taxon>Rosales</taxon>
        <taxon>Rosaceae</taxon>
        <taxon>Amygdaloideae</taxon>
        <taxon>Maleae</taxon>
        <taxon>Malus</taxon>
    </lineage>
</organism>
<gene>
    <name evidence="1" type="ORF">C1H46_039334</name>
</gene>
<protein>
    <recommendedName>
        <fullName evidence="3">DUF4283 domain-containing protein</fullName>
    </recommendedName>
</protein>
<reference evidence="1 2" key="1">
    <citation type="journal article" date="2019" name="G3 (Bethesda)">
        <title>Sequencing of a Wild Apple (Malus baccata) Genome Unravels the Differences Between Cultivated and Wild Apple Species Regarding Disease Resistance and Cold Tolerance.</title>
        <authorList>
            <person name="Chen X."/>
        </authorList>
    </citation>
    <scope>NUCLEOTIDE SEQUENCE [LARGE SCALE GENOMIC DNA]</scope>
    <source>
        <strain evidence="2">cv. Shandingzi</strain>
        <tissue evidence="1">Leaves</tissue>
    </source>
</reference>
<proteinExistence type="predicted"/>
<dbReference type="Proteomes" id="UP000315295">
    <property type="component" value="Unassembled WGS sequence"/>
</dbReference>